<organism evidence="1 2">
    <name type="scientific">Allacma fusca</name>
    <dbReference type="NCBI Taxonomy" id="39272"/>
    <lineage>
        <taxon>Eukaryota</taxon>
        <taxon>Metazoa</taxon>
        <taxon>Ecdysozoa</taxon>
        <taxon>Arthropoda</taxon>
        <taxon>Hexapoda</taxon>
        <taxon>Collembola</taxon>
        <taxon>Symphypleona</taxon>
        <taxon>Sminthuridae</taxon>
        <taxon>Allacma</taxon>
    </lineage>
</organism>
<dbReference type="EMBL" id="CAJVCH010570782">
    <property type="protein sequence ID" value="CAG7835847.1"/>
    <property type="molecule type" value="Genomic_DNA"/>
</dbReference>
<sequence length="32" mass="3820">QFDVSGRPASILWLVSTQVIFLYRTHMFQHEL</sequence>
<feature type="non-terminal residue" evidence="1">
    <location>
        <position position="1"/>
    </location>
</feature>
<evidence type="ECO:0000313" key="1">
    <source>
        <dbReference type="EMBL" id="CAG7835847.1"/>
    </source>
</evidence>
<accession>A0A8J2LGL8</accession>
<protein>
    <submittedName>
        <fullName evidence="1">Uncharacterized protein</fullName>
    </submittedName>
</protein>
<dbReference type="AlphaFoldDB" id="A0A8J2LGL8"/>
<name>A0A8J2LGL8_9HEXA</name>
<dbReference type="Proteomes" id="UP000708208">
    <property type="component" value="Unassembled WGS sequence"/>
</dbReference>
<comment type="caution">
    <text evidence="1">The sequence shown here is derived from an EMBL/GenBank/DDBJ whole genome shotgun (WGS) entry which is preliminary data.</text>
</comment>
<gene>
    <name evidence="1" type="ORF">AFUS01_LOCUS45166</name>
</gene>
<keyword evidence="2" id="KW-1185">Reference proteome</keyword>
<evidence type="ECO:0000313" key="2">
    <source>
        <dbReference type="Proteomes" id="UP000708208"/>
    </source>
</evidence>
<reference evidence="1" key="1">
    <citation type="submission" date="2021-06" db="EMBL/GenBank/DDBJ databases">
        <authorList>
            <person name="Hodson N. C."/>
            <person name="Mongue J. A."/>
            <person name="Jaron S. K."/>
        </authorList>
    </citation>
    <scope>NUCLEOTIDE SEQUENCE</scope>
</reference>
<proteinExistence type="predicted"/>